<feature type="domain" description="Reverse transcriptase" evidence="8">
    <location>
        <begin position="1"/>
        <end position="78"/>
    </location>
</feature>
<dbReference type="GO" id="GO:0042575">
    <property type="term" value="C:DNA polymerase complex"/>
    <property type="evidence" value="ECO:0007669"/>
    <property type="project" value="UniProtKB-ARBA"/>
</dbReference>
<evidence type="ECO:0000256" key="5">
    <source>
        <dbReference type="ARBA" id="ARBA00022759"/>
    </source>
</evidence>
<reference evidence="10" key="1">
    <citation type="journal article" date="2023" name="G3 (Bethesda)">
        <title>Whole genome assemblies of Zophobas morio and Tenebrio molitor.</title>
        <authorList>
            <person name="Kaur S."/>
            <person name="Stinson S.A."/>
            <person name="diCenzo G.C."/>
        </authorList>
    </citation>
    <scope>NUCLEOTIDE SEQUENCE</scope>
    <source>
        <strain evidence="10">QUZm001</strain>
    </source>
</reference>
<sequence length="721" mass="83327">MKVRDFHGTQFVVQVRSTLKWKIALVYLDDLLIPSRTPEQGIEFLEKILEALRTAVFSLNIKKCKFLQTSIEYLGREISAEGIRPDSRKVTALIHSPLPKNVKQVRQFMGLAGYFRKFIPNFSTATASISKLTKNNEQFCWGNEQEIARKYVIDHLTSRPLLGVFEPNLPTELHTDASSLGYGGVLIQKCNGQTRVIGYFSKRTSPCERNYHSYELETLAIVNSLKQFRVYLLGVQFLIVTDCNAVKSASNKKTLLPRVARWWSYMQDFNFKLEYRKASSLPHVDFLSRNPPTVRRVSHTDWLRVAENGNAEVNKILSLLREGKLDNKQYVEKHGMLLHRELSSDKKTEVLRWFVPRQSRLVLLRIFHDEQCRVALDKTLESFKEHFWFPRMRNFVAKYMKYCLLCAVKKTRSGPLQGFLQPFPMPDEPLHTVHADCLGPLTTSCNDKHVLVLVDAFTKFCLLLPLKTVTSKETKDQLKNLFSLFGAPKRIITDAGRNFQNMEIAPYLDDWGVSYHFVTPDVHRGNGQVERYMRTLMNLIRVEAVVQSEWSSHLWKIQLVLNTTFQKTIKMTPLRALSGIRASTPVIQALVQNLSEDIRPVRNLNANRERVRKALHGASPSFEKINGKRRNTVEYKIGYIVLMHRDSTMHKSKQAYEFMGPYEIVVTPEDRYQWGRLGKNAVTKAAKEQLRLWPADWSVACDMESLLELLEDERTRQTQPV</sequence>
<name>A0AA38ITW4_9CUCU</name>
<evidence type="ECO:0000259" key="8">
    <source>
        <dbReference type="PROSITE" id="PS50878"/>
    </source>
</evidence>
<dbReference type="Pfam" id="PF17917">
    <property type="entry name" value="RT_RNaseH"/>
    <property type="match status" value="1"/>
</dbReference>
<dbReference type="InterPro" id="IPR001584">
    <property type="entry name" value="Integrase_cat-core"/>
</dbReference>
<organism evidence="10 11">
    <name type="scientific">Zophobas morio</name>
    <dbReference type="NCBI Taxonomy" id="2755281"/>
    <lineage>
        <taxon>Eukaryota</taxon>
        <taxon>Metazoa</taxon>
        <taxon>Ecdysozoa</taxon>
        <taxon>Arthropoda</taxon>
        <taxon>Hexapoda</taxon>
        <taxon>Insecta</taxon>
        <taxon>Pterygota</taxon>
        <taxon>Neoptera</taxon>
        <taxon>Endopterygota</taxon>
        <taxon>Coleoptera</taxon>
        <taxon>Polyphaga</taxon>
        <taxon>Cucujiformia</taxon>
        <taxon>Tenebrionidae</taxon>
        <taxon>Zophobas</taxon>
    </lineage>
</organism>
<dbReference type="SUPFAM" id="SSF56672">
    <property type="entry name" value="DNA/RNA polymerases"/>
    <property type="match status" value="1"/>
</dbReference>
<keyword evidence="7" id="KW-0695">RNA-directed DNA polymerase</keyword>
<keyword evidence="4" id="KW-0540">Nuclease</keyword>
<dbReference type="Gene3D" id="3.30.70.270">
    <property type="match status" value="2"/>
</dbReference>
<dbReference type="Gene3D" id="3.30.420.10">
    <property type="entry name" value="Ribonuclease H-like superfamily/Ribonuclease H"/>
    <property type="match status" value="1"/>
</dbReference>
<proteinExistence type="predicted"/>
<keyword evidence="5" id="KW-0255">Endonuclease</keyword>
<evidence type="ECO:0000259" key="9">
    <source>
        <dbReference type="PROSITE" id="PS50994"/>
    </source>
</evidence>
<dbReference type="InterPro" id="IPR043502">
    <property type="entry name" value="DNA/RNA_pol_sf"/>
</dbReference>
<evidence type="ECO:0000313" key="10">
    <source>
        <dbReference type="EMBL" id="KAJ3661531.1"/>
    </source>
</evidence>
<dbReference type="EMBL" id="JALNTZ010000002">
    <property type="protein sequence ID" value="KAJ3661531.1"/>
    <property type="molecule type" value="Genomic_DNA"/>
</dbReference>
<dbReference type="FunFam" id="3.10.20.370:FF:000001">
    <property type="entry name" value="Retrovirus-related Pol polyprotein from transposon 17.6-like protein"/>
    <property type="match status" value="1"/>
</dbReference>
<dbReference type="GO" id="GO:0003964">
    <property type="term" value="F:RNA-directed DNA polymerase activity"/>
    <property type="evidence" value="ECO:0007669"/>
    <property type="project" value="UniProtKB-KW"/>
</dbReference>
<dbReference type="PROSITE" id="PS50994">
    <property type="entry name" value="INTEGRASE"/>
    <property type="match status" value="1"/>
</dbReference>
<keyword evidence="11" id="KW-1185">Reference proteome</keyword>
<dbReference type="Pfam" id="PF00078">
    <property type="entry name" value="RVT_1"/>
    <property type="match status" value="1"/>
</dbReference>
<comment type="caution">
    <text evidence="10">The sequence shown here is derived from an EMBL/GenBank/DDBJ whole genome shotgun (WGS) entry which is preliminary data.</text>
</comment>
<accession>A0AA38ITW4</accession>
<dbReference type="Proteomes" id="UP001168821">
    <property type="component" value="Unassembled WGS sequence"/>
</dbReference>
<evidence type="ECO:0000256" key="6">
    <source>
        <dbReference type="ARBA" id="ARBA00022801"/>
    </source>
</evidence>
<dbReference type="InterPro" id="IPR012337">
    <property type="entry name" value="RNaseH-like_sf"/>
</dbReference>
<dbReference type="InterPro" id="IPR041373">
    <property type="entry name" value="RT_RNaseH"/>
</dbReference>
<dbReference type="InterPro" id="IPR043128">
    <property type="entry name" value="Rev_trsase/Diguanyl_cyclase"/>
</dbReference>
<evidence type="ECO:0000256" key="3">
    <source>
        <dbReference type="ARBA" id="ARBA00022695"/>
    </source>
</evidence>
<dbReference type="Pfam" id="PF17921">
    <property type="entry name" value="Integrase_H2C2"/>
    <property type="match status" value="1"/>
</dbReference>
<feature type="domain" description="Integrase catalytic" evidence="9">
    <location>
        <begin position="425"/>
        <end position="581"/>
    </location>
</feature>
<protein>
    <recommendedName>
        <fullName evidence="1">RNA-directed DNA polymerase</fullName>
        <ecNumber evidence="1">2.7.7.49</ecNumber>
    </recommendedName>
</protein>
<dbReference type="InterPro" id="IPR036397">
    <property type="entry name" value="RNaseH_sf"/>
</dbReference>
<dbReference type="PROSITE" id="PS50878">
    <property type="entry name" value="RT_POL"/>
    <property type="match status" value="1"/>
</dbReference>
<dbReference type="InterPro" id="IPR050951">
    <property type="entry name" value="Retrovirus_Pol_polyprotein"/>
</dbReference>
<keyword evidence="6" id="KW-0378">Hydrolase</keyword>
<evidence type="ECO:0000256" key="1">
    <source>
        <dbReference type="ARBA" id="ARBA00012493"/>
    </source>
</evidence>
<dbReference type="GO" id="GO:0003676">
    <property type="term" value="F:nucleic acid binding"/>
    <property type="evidence" value="ECO:0007669"/>
    <property type="project" value="InterPro"/>
</dbReference>
<dbReference type="AlphaFoldDB" id="A0AA38ITW4"/>
<dbReference type="EC" id="2.7.7.49" evidence="1"/>
<dbReference type="FunFam" id="3.30.70.270:FF:000020">
    <property type="entry name" value="Transposon Tf2-6 polyprotein-like Protein"/>
    <property type="match status" value="1"/>
</dbReference>
<evidence type="ECO:0000256" key="2">
    <source>
        <dbReference type="ARBA" id="ARBA00022679"/>
    </source>
</evidence>
<dbReference type="Pfam" id="PF00665">
    <property type="entry name" value="rve"/>
    <property type="match status" value="1"/>
</dbReference>
<evidence type="ECO:0000256" key="4">
    <source>
        <dbReference type="ARBA" id="ARBA00022722"/>
    </source>
</evidence>
<dbReference type="GO" id="GO:0016787">
    <property type="term" value="F:hydrolase activity"/>
    <property type="evidence" value="ECO:0007669"/>
    <property type="project" value="UniProtKB-KW"/>
</dbReference>
<gene>
    <name evidence="10" type="ORF">Zmor_005924</name>
</gene>
<dbReference type="Gene3D" id="1.10.340.70">
    <property type="match status" value="1"/>
</dbReference>
<keyword evidence="3" id="KW-0548">Nucleotidyltransferase</keyword>
<evidence type="ECO:0000256" key="7">
    <source>
        <dbReference type="ARBA" id="ARBA00022918"/>
    </source>
</evidence>
<dbReference type="SUPFAM" id="SSF53098">
    <property type="entry name" value="Ribonuclease H-like"/>
    <property type="match status" value="1"/>
</dbReference>
<dbReference type="CDD" id="cd09274">
    <property type="entry name" value="RNase_HI_RT_Ty3"/>
    <property type="match status" value="1"/>
</dbReference>
<dbReference type="GO" id="GO:0004519">
    <property type="term" value="F:endonuclease activity"/>
    <property type="evidence" value="ECO:0007669"/>
    <property type="project" value="UniProtKB-KW"/>
</dbReference>
<dbReference type="GO" id="GO:0015074">
    <property type="term" value="P:DNA integration"/>
    <property type="evidence" value="ECO:0007669"/>
    <property type="project" value="InterPro"/>
</dbReference>
<dbReference type="InterPro" id="IPR000477">
    <property type="entry name" value="RT_dom"/>
</dbReference>
<dbReference type="PANTHER" id="PTHR37984:SF5">
    <property type="entry name" value="PROTEIN NYNRIN-LIKE"/>
    <property type="match status" value="1"/>
</dbReference>
<evidence type="ECO:0000313" key="11">
    <source>
        <dbReference type="Proteomes" id="UP001168821"/>
    </source>
</evidence>
<dbReference type="PANTHER" id="PTHR37984">
    <property type="entry name" value="PROTEIN CBG26694"/>
    <property type="match status" value="1"/>
</dbReference>
<keyword evidence="2" id="KW-0808">Transferase</keyword>
<dbReference type="InterPro" id="IPR041588">
    <property type="entry name" value="Integrase_H2C2"/>
</dbReference>